<dbReference type="PANTHER" id="PTHR39200:SF1">
    <property type="entry name" value="AUTO-TRANSPORTER ADHESIN HEAD GIN DOMAIN-CONTAINING PROTEIN-RELATED"/>
    <property type="match status" value="1"/>
</dbReference>
<feature type="domain" description="Putative auto-transporter adhesin head GIN" evidence="2">
    <location>
        <begin position="177"/>
        <end position="276"/>
    </location>
</feature>
<evidence type="ECO:0000313" key="3">
    <source>
        <dbReference type="EMBL" id="MBM6662424.1"/>
    </source>
</evidence>
<evidence type="ECO:0000313" key="4">
    <source>
        <dbReference type="Proteomes" id="UP000764045"/>
    </source>
</evidence>
<sequence>MRLMAFLFASVALLSLGACTEKSAQTVLHQIGSGGKSIKASGNYVTKSYSVGKFSTIEASGVATVVYTQTSGPQKVEVCTSDNLMEYVYVKVNDGNLLVGIKYDGAIQSLDKFEVRVSSPSLSGVDLRGASRFVADGAISARRLDLSLSGASRFSGASVSCTDLDVDASGSSNLSLGKLKAKTASFDMSGASKVDVDQQVEKSTIGLSGASKAFVKGTAVDADYSTSGAANVNAEKCVAQRVSASASGASKVNCHAVASLKVDRSGAASIGYKGNPKMDVPSAKWLHKL</sequence>
<dbReference type="AlphaFoldDB" id="A0A939B5H0"/>
<keyword evidence="1" id="KW-0732">Signal</keyword>
<reference evidence="3 4" key="1">
    <citation type="journal article" date="2021" name="Sci. Rep.">
        <title>The distribution of antibiotic resistance genes in chicken gut microbiota commensals.</title>
        <authorList>
            <person name="Juricova H."/>
            <person name="Matiasovicova J."/>
            <person name="Kubasova T."/>
            <person name="Cejkova D."/>
            <person name="Rychlik I."/>
        </authorList>
    </citation>
    <scope>NUCLEOTIDE SEQUENCE [LARGE SCALE GENOMIC DNA]</scope>
    <source>
        <strain evidence="3 4">An819</strain>
    </source>
</reference>
<gene>
    <name evidence="3" type="ORF">H6B30_11800</name>
</gene>
<evidence type="ECO:0000256" key="1">
    <source>
        <dbReference type="SAM" id="SignalP"/>
    </source>
</evidence>
<comment type="caution">
    <text evidence="3">The sequence shown here is derived from an EMBL/GenBank/DDBJ whole genome shotgun (WGS) entry which is preliminary data.</text>
</comment>
<dbReference type="Gene3D" id="2.160.20.120">
    <property type="match status" value="1"/>
</dbReference>
<proteinExistence type="predicted"/>
<organism evidence="3 4">
    <name type="scientific">Marseilla massiliensis</name>
    <dbReference type="NCBI Taxonomy" id="1841864"/>
    <lineage>
        <taxon>Bacteria</taxon>
        <taxon>Pseudomonadati</taxon>
        <taxon>Bacteroidota</taxon>
        <taxon>Bacteroidia</taxon>
        <taxon>Bacteroidales</taxon>
        <taxon>Prevotellaceae</taxon>
        <taxon>Marseilla</taxon>
    </lineage>
</organism>
<dbReference type="PROSITE" id="PS51257">
    <property type="entry name" value="PROKAR_LIPOPROTEIN"/>
    <property type="match status" value="1"/>
</dbReference>
<name>A0A939B5H0_9BACT</name>
<dbReference type="InterPro" id="IPR021255">
    <property type="entry name" value="DUF2807"/>
</dbReference>
<protein>
    <submittedName>
        <fullName evidence="3">DUF2807 domain-containing protein</fullName>
    </submittedName>
</protein>
<dbReference type="Pfam" id="PF10988">
    <property type="entry name" value="DUF2807"/>
    <property type="match status" value="2"/>
</dbReference>
<dbReference type="Proteomes" id="UP000764045">
    <property type="component" value="Unassembled WGS sequence"/>
</dbReference>
<dbReference type="PANTHER" id="PTHR39200">
    <property type="entry name" value="HYPOTHETICAL EXPORTED PROTEIN"/>
    <property type="match status" value="1"/>
</dbReference>
<keyword evidence="4" id="KW-1185">Reference proteome</keyword>
<feature type="domain" description="Putative auto-transporter adhesin head GIN" evidence="2">
    <location>
        <begin position="54"/>
        <end position="176"/>
    </location>
</feature>
<feature type="signal peptide" evidence="1">
    <location>
        <begin position="1"/>
        <end position="24"/>
    </location>
</feature>
<dbReference type="EMBL" id="JACJJL010000021">
    <property type="protein sequence ID" value="MBM6662424.1"/>
    <property type="molecule type" value="Genomic_DNA"/>
</dbReference>
<feature type="chain" id="PRO_5038041551" evidence="1">
    <location>
        <begin position="25"/>
        <end position="289"/>
    </location>
</feature>
<evidence type="ECO:0000259" key="2">
    <source>
        <dbReference type="Pfam" id="PF10988"/>
    </source>
</evidence>
<dbReference type="RefSeq" id="WP_205110818.1">
    <property type="nucleotide sequence ID" value="NZ_JACJJL010000021.1"/>
</dbReference>
<accession>A0A939B5H0</accession>